<feature type="chain" id="PRO_5008904127" evidence="6">
    <location>
        <begin position="20"/>
        <end position="335"/>
    </location>
</feature>
<evidence type="ECO:0000256" key="5">
    <source>
        <dbReference type="ARBA" id="ARBA00023180"/>
    </source>
</evidence>
<dbReference type="GO" id="GO:0005737">
    <property type="term" value="C:cytoplasm"/>
    <property type="evidence" value="ECO:0007669"/>
    <property type="project" value="UniProtKB-ARBA"/>
</dbReference>
<name>A0A1D2MJN5_ORCCI</name>
<keyword evidence="5" id="KW-0325">Glycoprotein</keyword>
<dbReference type="PANTHER" id="PTHR13343">
    <property type="entry name" value="CREG1 PROTEIN"/>
    <property type="match status" value="1"/>
</dbReference>
<evidence type="ECO:0000259" key="7">
    <source>
        <dbReference type="Pfam" id="PF13883"/>
    </source>
</evidence>
<evidence type="ECO:0000256" key="4">
    <source>
        <dbReference type="ARBA" id="ARBA00022729"/>
    </source>
</evidence>
<keyword evidence="4 6" id="KW-0732">Signal</keyword>
<organism evidence="8 9">
    <name type="scientific">Orchesella cincta</name>
    <name type="common">Springtail</name>
    <name type="synonym">Podura cincta</name>
    <dbReference type="NCBI Taxonomy" id="48709"/>
    <lineage>
        <taxon>Eukaryota</taxon>
        <taxon>Metazoa</taxon>
        <taxon>Ecdysozoa</taxon>
        <taxon>Arthropoda</taxon>
        <taxon>Hexapoda</taxon>
        <taxon>Collembola</taxon>
        <taxon>Entomobryomorpha</taxon>
        <taxon>Entomobryoidea</taxon>
        <taxon>Orchesellidae</taxon>
        <taxon>Orchesellinae</taxon>
        <taxon>Orchesella</taxon>
    </lineage>
</organism>
<accession>A0A1D2MJN5</accession>
<dbReference type="Gene3D" id="2.30.110.10">
    <property type="entry name" value="Electron Transport, Fmn-binding Protein, Chain A"/>
    <property type="match status" value="1"/>
</dbReference>
<comment type="similarity">
    <text evidence="2">Belongs to the CREG family.</text>
</comment>
<keyword evidence="3" id="KW-0964">Secreted</keyword>
<evidence type="ECO:0000313" key="9">
    <source>
        <dbReference type="Proteomes" id="UP000094527"/>
    </source>
</evidence>
<dbReference type="InterPro" id="IPR012349">
    <property type="entry name" value="Split_barrel_FMN-bd"/>
</dbReference>
<keyword evidence="9" id="KW-1185">Reference proteome</keyword>
<reference evidence="8 9" key="1">
    <citation type="journal article" date="2016" name="Genome Biol. Evol.">
        <title>Gene Family Evolution Reflects Adaptation to Soil Environmental Stressors in the Genome of the Collembolan Orchesella cincta.</title>
        <authorList>
            <person name="Faddeeva-Vakhrusheva A."/>
            <person name="Derks M.F."/>
            <person name="Anvar S.Y."/>
            <person name="Agamennone V."/>
            <person name="Suring W."/>
            <person name="Smit S."/>
            <person name="van Straalen N.M."/>
            <person name="Roelofs D."/>
        </authorList>
    </citation>
    <scope>NUCLEOTIDE SEQUENCE [LARGE SCALE GENOMIC DNA]</scope>
    <source>
        <tissue evidence="8">Mixed pool</tissue>
    </source>
</reference>
<dbReference type="InterPro" id="IPR055343">
    <property type="entry name" value="CREG_beta-barrel"/>
</dbReference>
<dbReference type="FunFam" id="2.30.110.10:FF:000004">
    <property type="entry name" value="Cellular repressor of E1A-stimulated genes 1"/>
    <property type="match status" value="1"/>
</dbReference>
<sequence length="335" mass="37963">MKFCVVISIVPILFSVVCSNAVRTVVYRDGNALDSFEDDDFVDDWSPRAEYGAFASQRKGASLPLSKEKSRVIVANKNDVVIILRGESDDVEDYEDERVLQIPASDWKKSQNKFNSKVRKGLKNRFGTHKNFNPRNWQLTRSDFSDELSSSEELDDSDVYEPPPHQLVAKMARYIVHNSYWSSLATISTMPAVRGYPFVNLVSLSDGPNNNSTGIPYFYMTSLDMSSVDLESDNRASLMMTLAQTDFCEKHKYDPEDPRCAHVILSGRIVQVTNKAELAFASNAMFSQHPEMKDWPKDHGWFFAKLELTNVVVLDYFGGAVTVKLDDYFKQTLLA</sequence>
<dbReference type="GO" id="GO:0012505">
    <property type="term" value="C:endomembrane system"/>
    <property type="evidence" value="ECO:0007669"/>
    <property type="project" value="UniProtKB-ARBA"/>
</dbReference>
<dbReference type="AlphaFoldDB" id="A0A1D2MJN5"/>
<proteinExistence type="inferred from homology"/>
<dbReference type="EMBL" id="LJIJ01001044">
    <property type="protein sequence ID" value="ODM93209.1"/>
    <property type="molecule type" value="Genomic_DNA"/>
</dbReference>
<comment type="caution">
    <text evidence="8">The sequence shown here is derived from an EMBL/GenBank/DDBJ whole genome shotgun (WGS) entry which is preliminary data.</text>
</comment>
<dbReference type="SUPFAM" id="SSF50475">
    <property type="entry name" value="FMN-binding split barrel"/>
    <property type="match status" value="1"/>
</dbReference>
<dbReference type="OrthoDB" id="46836at2759"/>
<evidence type="ECO:0000256" key="6">
    <source>
        <dbReference type="SAM" id="SignalP"/>
    </source>
</evidence>
<evidence type="ECO:0000256" key="1">
    <source>
        <dbReference type="ARBA" id="ARBA00004613"/>
    </source>
</evidence>
<dbReference type="Pfam" id="PF13883">
    <property type="entry name" value="CREG_beta-barrel"/>
    <property type="match status" value="1"/>
</dbReference>
<dbReference type="Proteomes" id="UP000094527">
    <property type="component" value="Unassembled WGS sequence"/>
</dbReference>
<evidence type="ECO:0000313" key="8">
    <source>
        <dbReference type="EMBL" id="ODM93209.1"/>
    </source>
</evidence>
<feature type="domain" description="CREG-like beta-barrel" evidence="7">
    <location>
        <begin position="163"/>
        <end position="330"/>
    </location>
</feature>
<comment type="subcellular location">
    <subcellularLocation>
        <location evidence="1">Secreted</location>
    </subcellularLocation>
</comment>
<protein>
    <submittedName>
        <fullName evidence="8">Protein CREG1</fullName>
    </submittedName>
</protein>
<dbReference type="PANTHER" id="PTHR13343:SF17">
    <property type="entry name" value="CELLULAR REPRESSOR OF E1A-STIMULATED GENES, ISOFORM A"/>
    <property type="match status" value="1"/>
</dbReference>
<gene>
    <name evidence="8" type="ORF">Ocin01_13468</name>
</gene>
<evidence type="ECO:0000256" key="3">
    <source>
        <dbReference type="ARBA" id="ARBA00022525"/>
    </source>
</evidence>
<dbReference type="GO" id="GO:0005615">
    <property type="term" value="C:extracellular space"/>
    <property type="evidence" value="ECO:0007669"/>
    <property type="project" value="TreeGrafter"/>
</dbReference>
<evidence type="ECO:0000256" key="2">
    <source>
        <dbReference type="ARBA" id="ARBA00009230"/>
    </source>
</evidence>
<feature type="signal peptide" evidence="6">
    <location>
        <begin position="1"/>
        <end position="19"/>
    </location>
</feature>